<dbReference type="PANTHER" id="PTHR30537:SF74">
    <property type="entry name" value="HTH-TYPE TRANSCRIPTIONAL REGULATOR TRPI"/>
    <property type="match status" value="1"/>
</dbReference>
<dbReference type="RefSeq" id="WP_133698704.1">
    <property type="nucleotide sequence ID" value="NZ_SNXS01000001.1"/>
</dbReference>
<dbReference type="GO" id="GO:0006351">
    <property type="term" value="P:DNA-templated transcription"/>
    <property type="evidence" value="ECO:0007669"/>
    <property type="project" value="TreeGrafter"/>
</dbReference>
<evidence type="ECO:0000256" key="1">
    <source>
        <dbReference type="ARBA" id="ARBA00009437"/>
    </source>
</evidence>
<proteinExistence type="inferred from homology"/>
<dbReference type="InterPro" id="IPR000847">
    <property type="entry name" value="LysR_HTH_N"/>
</dbReference>
<feature type="domain" description="HTH lysR-type" evidence="5">
    <location>
        <begin position="12"/>
        <end position="67"/>
    </location>
</feature>
<keyword evidence="2" id="KW-0805">Transcription regulation</keyword>
<reference evidence="6 7" key="1">
    <citation type="submission" date="2019-03" db="EMBL/GenBank/DDBJ databases">
        <title>Genomic Encyclopedia of Type Strains, Phase IV (KMG-IV): sequencing the most valuable type-strain genomes for metagenomic binning, comparative biology and taxonomic classification.</title>
        <authorList>
            <person name="Goeker M."/>
        </authorList>
    </citation>
    <scope>NUCLEOTIDE SEQUENCE [LARGE SCALE GENOMIC DNA]</scope>
    <source>
        <strain evidence="6 7">DSM 16998</strain>
    </source>
</reference>
<keyword evidence="4" id="KW-0804">Transcription</keyword>
<dbReference type="InterPro" id="IPR036390">
    <property type="entry name" value="WH_DNA-bd_sf"/>
</dbReference>
<dbReference type="GO" id="GO:0043565">
    <property type="term" value="F:sequence-specific DNA binding"/>
    <property type="evidence" value="ECO:0007669"/>
    <property type="project" value="TreeGrafter"/>
</dbReference>
<evidence type="ECO:0000256" key="3">
    <source>
        <dbReference type="ARBA" id="ARBA00023125"/>
    </source>
</evidence>
<dbReference type="InParanoid" id="A0A4R6QRU8"/>
<dbReference type="Gene3D" id="3.40.190.10">
    <property type="entry name" value="Periplasmic binding protein-like II"/>
    <property type="match status" value="2"/>
</dbReference>
<accession>A0A4R6QRU8</accession>
<dbReference type="PANTHER" id="PTHR30537">
    <property type="entry name" value="HTH-TYPE TRANSCRIPTIONAL REGULATOR"/>
    <property type="match status" value="1"/>
</dbReference>
<gene>
    <name evidence="6" type="ORF">DES47_10183</name>
</gene>
<keyword evidence="7" id="KW-1185">Reference proteome</keyword>
<dbReference type="PROSITE" id="PS50931">
    <property type="entry name" value="HTH_LYSR"/>
    <property type="match status" value="1"/>
</dbReference>
<evidence type="ECO:0000256" key="2">
    <source>
        <dbReference type="ARBA" id="ARBA00023015"/>
    </source>
</evidence>
<dbReference type="Pfam" id="PF03466">
    <property type="entry name" value="LysR_substrate"/>
    <property type="match status" value="1"/>
</dbReference>
<dbReference type="InterPro" id="IPR005119">
    <property type="entry name" value="LysR_subst-bd"/>
</dbReference>
<dbReference type="GO" id="GO:0003700">
    <property type="term" value="F:DNA-binding transcription factor activity"/>
    <property type="evidence" value="ECO:0007669"/>
    <property type="project" value="InterPro"/>
</dbReference>
<evidence type="ECO:0000259" key="5">
    <source>
        <dbReference type="PROSITE" id="PS50931"/>
    </source>
</evidence>
<protein>
    <submittedName>
        <fullName evidence="6">DNA-binding transcriptional LysR family regulator</fullName>
    </submittedName>
</protein>
<dbReference type="EMBL" id="SNXS01000001">
    <property type="protein sequence ID" value="TDP74037.1"/>
    <property type="molecule type" value="Genomic_DNA"/>
</dbReference>
<comment type="caution">
    <text evidence="6">The sequence shown here is derived from an EMBL/GenBank/DDBJ whole genome shotgun (WGS) entry which is preliminary data.</text>
</comment>
<dbReference type="InterPro" id="IPR036388">
    <property type="entry name" value="WH-like_DNA-bd_sf"/>
</dbReference>
<dbReference type="InterPro" id="IPR058163">
    <property type="entry name" value="LysR-type_TF_proteobact-type"/>
</dbReference>
<dbReference type="Gene3D" id="1.10.10.10">
    <property type="entry name" value="Winged helix-like DNA-binding domain superfamily/Winged helix DNA-binding domain"/>
    <property type="match status" value="1"/>
</dbReference>
<evidence type="ECO:0000313" key="6">
    <source>
        <dbReference type="EMBL" id="TDP74037.1"/>
    </source>
</evidence>
<name>A0A4R6QRU8_9BURK</name>
<evidence type="ECO:0000256" key="4">
    <source>
        <dbReference type="ARBA" id="ARBA00023163"/>
    </source>
</evidence>
<keyword evidence="3 6" id="KW-0238">DNA-binding</keyword>
<dbReference type="SUPFAM" id="SSF46785">
    <property type="entry name" value="Winged helix' DNA-binding domain"/>
    <property type="match status" value="1"/>
</dbReference>
<dbReference type="SUPFAM" id="SSF53850">
    <property type="entry name" value="Periplasmic binding protein-like II"/>
    <property type="match status" value="1"/>
</dbReference>
<comment type="similarity">
    <text evidence="1">Belongs to the LysR transcriptional regulatory family.</text>
</comment>
<organism evidence="6 7">
    <name type="scientific">Roseateles toxinivorans</name>
    <dbReference type="NCBI Taxonomy" id="270368"/>
    <lineage>
        <taxon>Bacteria</taxon>
        <taxon>Pseudomonadati</taxon>
        <taxon>Pseudomonadota</taxon>
        <taxon>Betaproteobacteria</taxon>
        <taxon>Burkholderiales</taxon>
        <taxon>Sphaerotilaceae</taxon>
        <taxon>Roseateles</taxon>
    </lineage>
</organism>
<dbReference type="Proteomes" id="UP000295361">
    <property type="component" value="Unassembled WGS sequence"/>
</dbReference>
<dbReference type="Pfam" id="PF00126">
    <property type="entry name" value="HTH_1"/>
    <property type="match status" value="1"/>
</dbReference>
<dbReference type="AlphaFoldDB" id="A0A4R6QRU8"/>
<dbReference type="PRINTS" id="PR00039">
    <property type="entry name" value="HTHLYSR"/>
</dbReference>
<sequence length="299" mass="32294">MSKSDSEAAAPLNAVRVFVEAARQLNFSRAARALGITQGGVSRHVATLERHLGFALFHRQGTAVTLSDGGRLYFDAVQEPMAAIELASRQMAQRQPAAGRLIVRTSLPTFAMGSLIPALPHFAATPPVGVDLVTSLDAPGPDDAYDVLITRDLHLGDAEQWLLCSEVLVCVAAPQRQCDWAQRPVAEWQFLATHSRPEALLAWARQVRPEGGAPAICASFDHYFLAIPAAMAGMGHLVAPLALVAVALSQGQLVLATPDLVRRDASYQAYVNPRSARPETARHFCRWLKAWLRDAALPA</sequence>
<evidence type="ECO:0000313" key="7">
    <source>
        <dbReference type="Proteomes" id="UP000295361"/>
    </source>
</evidence>
<dbReference type="OrthoDB" id="8591238at2"/>